<dbReference type="InParanoid" id="A0A2H3CXR0"/>
<evidence type="ECO:0000256" key="1">
    <source>
        <dbReference type="SAM" id="MobiDB-lite"/>
    </source>
</evidence>
<keyword evidence="2" id="KW-0472">Membrane</keyword>
<name>A0A2H3CXR0_ARMGA</name>
<feature type="signal peptide" evidence="3">
    <location>
        <begin position="1"/>
        <end position="17"/>
    </location>
</feature>
<keyword evidence="2" id="KW-1133">Transmembrane helix</keyword>
<evidence type="ECO:0000256" key="2">
    <source>
        <dbReference type="SAM" id="Phobius"/>
    </source>
</evidence>
<protein>
    <submittedName>
        <fullName evidence="4">Uncharacterized protein</fullName>
    </submittedName>
</protein>
<dbReference type="AlphaFoldDB" id="A0A2H3CXR0"/>
<reference evidence="5" key="1">
    <citation type="journal article" date="2017" name="Nat. Ecol. Evol.">
        <title>Genome expansion and lineage-specific genetic innovations in the forest pathogenic fungi Armillaria.</title>
        <authorList>
            <person name="Sipos G."/>
            <person name="Prasanna A.N."/>
            <person name="Walter M.C."/>
            <person name="O'Connor E."/>
            <person name="Balint B."/>
            <person name="Krizsan K."/>
            <person name="Kiss B."/>
            <person name="Hess J."/>
            <person name="Varga T."/>
            <person name="Slot J."/>
            <person name="Riley R."/>
            <person name="Boka B."/>
            <person name="Rigling D."/>
            <person name="Barry K."/>
            <person name="Lee J."/>
            <person name="Mihaltcheva S."/>
            <person name="LaButti K."/>
            <person name="Lipzen A."/>
            <person name="Waldron R."/>
            <person name="Moloney N.M."/>
            <person name="Sperisen C."/>
            <person name="Kredics L."/>
            <person name="Vagvoelgyi C."/>
            <person name="Patrignani A."/>
            <person name="Fitzpatrick D."/>
            <person name="Nagy I."/>
            <person name="Doyle S."/>
            <person name="Anderson J.B."/>
            <person name="Grigoriev I.V."/>
            <person name="Gueldener U."/>
            <person name="Muensterkoetter M."/>
            <person name="Nagy L.G."/>
        </authorList>
    </citation>
    <scope>NUCLEOTIDE SEQUENCE [LARGE SCALE GENOMIC DNA]</scope>
    <source>
        <strain evidence="5">Ar21-2</strain>
    </source>
</reference>
<sequence length="265" mass="29124">MLFFLCTVPFFVSVASASHIIRFFNYCGSGTPTIVTHSSRTTLDSGTTYSSNNDDDGVIYAYLEQGSCGKNETKCTTVDVDLTIPEASISQANQYSVPLSLQYSCANNSINFAQCYSSNCTPTPISCNSFDSELIITFCPLGSPSITKPDDSSSSSTLIRKLIAPIIIVIILIIALVGTILFLRRKNRRVRMDTDTEASPRIPVSRESNPPLPQRPERTSILTVPSHQSTRVASTVSKESWQDFKSGSYFVKLYPTESEMSAFED</sequence>
<proteinExistence type="predicted"/>
<keyword evidence="3" id="KW-0732">Signal</keyword>
<dbReference type="OrthoDB" id="2900857at2759"/>
<dbReference type="EMBL" id="KZ293685">
    <property type="protein sequence ID" value="PBK86264.1"/>
    <property type="molecule type" value="Genomic_DNA"/>
</dbReference>
<organism evidence="4 5">
    <name type="scientific">Armillaria gallica</name>
    <name type="common">Bulbous honey fungus</name>
    <name type="synonym">Armillaria bulbosa</name>
    <dbReference type="NCBI Taxonomy" id="47427"/>
    <lineage>
        <taxon>Eukaryota</taxon>
        <taxon>Fungi</taxon>
        <taxon>Dikarya</taxon>
        <taxon>Basidiomycota</taxon>
        <taxon>Agaricomycotina</taxon>
        <taxon>Agaricomycetes</taxon>
        <taxon>Agaricomycetidae</taxon>
        <taxon>Agaricales</taxon>
        <taxon>Marasmiineae</taxon>
        <taxon>Physalacriaceae</taxon>
        <taxon>Armillaria</taxon>
    </lineage>
</organism>
<feature type="chain" id="PRO_5013917554" evidence="3">
    <location>
        <begin position="18"/>
        <end position="265"/>
    </location>
</feature>
<keyword evidence="5" id="KW-1185">Reference proteome</keyword>
<evidence type="ECO:0000313" key="4">
    <source>
        <dbReference type="EMBL" id="PBK86264.1"/>
    </source>
</evidence>
<accession>A0A2H3CXR0</accession>
<feature type="transmembrane region" description="Helical" evidence="2">
    <location>
        <begin position="162"/>
        <end position="183"/>
    </location>
</feature>
<feature type="region of interest" description="Disordered" evidence="1">
    <location>
        <begin position="192"/>
        <end position="220"/>
    </location>
</feature>
<evidence type="ECO:0000313" key="5">
    <source>
        <dbReference type="Proteomes" id="UP000217790"/>
    </source>
</evidence>
<dbReference type="STRING" id="47427.A0A2H3CXR0"/>
<dbReference type="OMA" id="QYSCANN"/>
<dbReference type="Proteomes" id="UP000217790">
    <property type="component" value="Unassembled WGS sequence"/>
</dbReference>
<evidence type="ECO:0000256" key="3">
    <source>
        <dbReference type="SAM" id="SignalP"/>
    </source>
</evidence>
<gene>
    <name evidence="4" type="ORF">ARMGADRAFT_1086740</name>
</gene>
<keyword evidence="2" id="KW-0812">Transmembrane</keyword>